<dbReference type="NCBIfam" id="TIGR02123">
    <property type="entry name" value="TRAP_fused"/>
    <property type="match status" value="1"/>
</dbReference>
<dbReference type="RefSeq" id="WP_008723933.1">
    <property type="nucleotide sequence ID" value="NZ_JH994111.1"/>
</dbReference>
<organism evidence="3 4">
    <name type="scientific">Brachyspira hampsonii 30446</name>
    <dbReference type="NCBI Taxonomy" id="1289135"/>
    <lineage>
        <taxon>Bacteria</taxon>
        <taxon>Pseudomonadati</taxon>
        <taxon>Spirochaetota</taxon>
        <taxon>Spirochaetia</taxon>
        <taxon>Brachyspirales</taxon>
        <taxon>Brachyspiraceae</taxon>
        <taxon>Brachyspira</taxon>
    </lineage>
</organism>
<name>A0A2U4EVG4_9SPIR</name>
<feature type="transmembrane region" description="Helical" evidence="1">
    <location>
        <begin position="37"/>
        <end position="55"/>
    </location>
</feature>
<gene>
    <name evidence="3" type="ORF">A966_07314</name>
</gene>
<dbReference type="STRING" id="1289135.A966_07314"/>
<comment type="caution">
    <text evidence="3">The sequence shown here is derived from an EMBL/GenBank/DDBJ whole genome shotgun (WGS) entry which is preliminary data.</text>
</comment>
<proteinExistence type="predicted"/>
<feature type="transmembrane region" description="Helical" evidence="1">
    <location>
        <begin position="191"/>
        <end position="214"/>
    </location>
</feature>
<feature type="transmembrane region" description="Helical" evidence="1">
    <location>
        <begin position="429"/>
        <end position="454"/>
    </location>
</feature>
<dbReference type="Proteomes" id="UP000011663">
    <property type="component" value="Unassembled WGS sequence"/>
</dbReference>
<feature type="domain" description="TRAP C4-dicarboxylate transport system permease DctM subunit" evidence="2">
    <location>
        <begin position="133"/>
        <end position="575"/>
    </location>
</feature>
<feature type="transmembrane region" description="Helical" evidence="1">
    <location>
        <begin position="552"/>
        <end position="570"/>
    </location>
</feature>
<dbReference type="GeneID" id="66487883"/>
<feature type="transmembrane region" description="Helical" evidence="1">
    <location>
        <begin position="582"/>
        <end position="603"/>
    </location>
</feature>
<feature type="transmembrane region" description="Helical" evidence="1">
    <location>
        <begin position="610"/>
        <end position="626"/>
    </location>
</feature>
<dbReference type="OrthoDB" id="9759894at2"/>
<dbReference type="EMBL" id="ALNZ01000026">
    <property type="protein sequence ID" value="EKV56828.1"/>
    <property type="molecule type" value="Genomic_DNA"/>
</dbReference>
<keyword evidence="1" id="KW-0472">Membrane</keyword>
<dbReference type="PANTHER" id="PTHR43849:SF2">
    <property type="entry name" value="BLL3936 PROTEIN"/>
    <property type="match status" value="1"/>
</dbReference>
<sequence>MKDKKDIHIPTVEEIDDYMSKYDSESRYRRYNGFKKYLIIAISVIFCLFQLYSILSGRITAQVVRATHLAFVMLLAYLLFPMKKDMPKDKLPWYDVILAIIGAASWGYIVINFESIVRRAGIYTTTDIIIGIIGILLVFEACRRIVGLPILIISIVFIIYALFGAYAPGFLNHRGYSLQRLVSHLFYNTEGIMGTPIGASATFIFLFIFFGALLDKTGIGQFFIDICNAIAGGFDGGPAKVAVLTSAMFGTVSGSSVSNTVGTGSFTIPMMKSLGYRGEFAGAVEASASTGGQLMPPIMGAASFLMAESLGIPYMQVAKAAIIPAILYFTGIFIMVHLEAKKTGLKGLSRDSLPKMGELLMKKGYLVIPLLTIIYFFVLGKTAIYAGLMGIIAAAIVAVINSIVDIIMKRKVSFGLNDLIDVFVNAARNIISVAIACAMAGIIIGVITLTGLGLKIGAGLISISGGIPILLLFLTMISSIILGMGVPTTANYLITSTIAASAIIGLGYEPLAAHMFVFYFGIIADVTPPVALAAMAGAAIAKSDPLKTGIEATKLSIGAFIIPYMFIFNPDILMINTTISDVIPILITSLIGMFGVSAGLEGYVFRKCKPYERILFIIAGLLSIYPEVYSDIIGIGMIVILVAVQILTRNKNKMNTAAA</sequence>
<feature type="transmembrane region" description="Helical" evidence="1">
    <location>
        <begin position="61"/>
        <end position="80"/>
    </location>
</feature>
<evidence type="ECO:0000259" key="2">
    <source>
        <dbReference type="Pfam" id="PF06808"/>
    </source>
</evidence>
<evidence type="ECO:0000256" key="1">
    <source>
        <dbReference type="SAM" id="Phobius"/>
    </source>
</evidence>
<feature type="transmembrane region" description="Helical" evidence="1">
    <location>
        <begin position="321"/>
        <end position="338"/>
    </location>
</feature>
<dbReference type="AlphaFoldDB" id="A0A2U4EVG4"/>
<dbReference type="InterPro" id="IPR011853">
    <property type="entry name" value="TRAP_DctM-Dct_fused"/>
</dbReference>
<dbReference type="PANTHER" id="PTHR43849">
    <property type="entry name" value="BLL3936 PROTEIN"/>
    <property type="match status" value="1"/>
</dbReference>
<feature type="transmembrane region" description="Helical" evidence="1">
    <location>
        <begin position="514"/>
        <end position="540"/>
    </location>
</feature>
<dbReference type="InterPro" id="IPR010656">
    <property type="entry name" value="DctM"/>
</dbReference>
<feature type="transmembrane region" description="Helical" evidence="1">
    <location>
        <begin position="92"/>
        <end position="109"/>
    </location>
</feature>
<keyword evidence="1" id="KW-0812">Transmembrane</keyword>
<keyword evidence="1" id="KW-1133">Transmembrane helix</keyword>
<reference evidence="3 4" key="1">
    <citation type="submission" date="2012-07" db="EMBL/GenBank/DDBJ databases">
        <title>Genome sequence of Brachyspira sp. 30446, isolated from a pig with mucohaemorrhagic colitis.</title>
        <authorList>
            <person name="Rubin J.E."/>
            <person name="Fernando C."/>
            <person name="Harding J.C.S."/>
            <person name="Hill J.E."/>
        </authorList>
    </citation>
    <scope>NUCLEOTIDE SEQUENCE [LARGE SCALE GENOMIC DNA]</scope>
    <source>
        <strain evidence="3 4">30446</strain>
    </source>
</reference>
<feature type="transmembrane region" description="Helical" evidence="1">
    <location>
        <begin position="146"/>
        <end position="171"/>
    </location>
</feature>
<evidence type="ECO:0000313" key="3">
    <source>
        <dbReference type="EMBL" id="EKV56828.1"/>
    </source>
</evidence>
<protein>
    <submittedName>
        <fullName evidence="3">TRAP transporter, 4TM/12TM fusion protein</fullName>
    </submittedName>
</protein>
<feature type="transmembrane region" description="Helical" evidence="1">
    <location>
        <begin position="121"/>
        <end position="139"/>
    </location>
</feature>
<feature type="transmembrane region" description="Helical" evidence="1">
    <location>
        <begin position="359"/>
        <end position="378"/>
    </location>
</feature>
<evidence type="ECO:0000313" key="4">
    <source>
        <dbReference type="Proteomes" id="UP000011663"/>
    </source>
</evidence>
<dbReference type="Pfam" id="PF06808">
    <property type="entry name" value="DctM"/>
    <property type="match status" value="1"/>
</dbReference>
<feature type="transmembrane region" description="Helical" evidence="1">
    <location>
        <begin position="489"/>
        <end position="508"/>
    </location>
</feature>
<feature type="transmembrane region" description="Helical" evidence="1">
    <location>
        <begin position="460"/>
        <end position="482"/>
    </location>
</feature>
<accession>A0A2U4EVG4</accession>
<feature type="transmembrane region" description="Helical" evidence="1">
    <location>
        <begin position="384"/>
        <end position="408"/>
    </location>
</feature>